<dbReference type="KEGG" id="kst:KSMBR1_2682"/>
<proteinExistence type="predicted"/>
<dbReference type="AlphaFoldDB" id="A0A2C9CGY4"/>
<accession>A0A2C9CGY4</accession>
<keyword evidence="2" id="KW-1185">Reference proteome</keyword>
<sequence length="80" mass="8961">MKNIAKKYSKRQPKIKAEMSGKGLTVHAGLLPVLNFMGKLMFRERVHEAVHKDRGANARLLSPTINEPGILRLSGINILR</sequence>
<evidence type="ECO:0000313" key="1">
    <source>
        <dbReference type="EMBL" id="SOH05169.1"/>
    </source>
</evidence>
<protein>
    <submittedName>
        <fullName evidence="1">Uncharacterized protein</fullName>
    </submittedName>
</protein>
<gene>
    <name evidence="1" type="ORF">KSMBR1_2682</name>
</gene>
<name>A0A2C9CGY4_KUEST</name>
<organism evidence="1 2">
    <name type="scientific">Kuenenia stuttgartiensis</name>
    <dbReference type="NCBI Taxonomy" id="174633"/>
    <lineage>
        <taxon>Bacteria</taxon>
        <taxon>Pseudomonadati</taxon>
        <taxon>Planctomycetota</taxon>
        <taxon>Candidatus Brocadiia</taxon>
        <taxon>Candidatus Brocadiales</taxon>
        <taxon>Candidatus Brocadiaceae</taxon>
        <taxon>Candidatus Kuenenia</taxon>
    </lineage>
</organism>
<dbReference type="Proteomes" id="UP000221734">
    <property type="component" value="Chromosome Kuenenia_stuttgartiensis_MBR1"/>
</dbReference>
<reference evidence="2" key="1">
    <citation type="submission" date="2017-10" db="EMBL/GenBank/DDBJ databases">
        <authorList>
            <person name="Frank J."/>
        </authorList>
    </citation>
    <scope>NUCLEOTIDE SEQUENCE [LARGE SCALE GENOMIC DNA]</scope>
</reference>
<evidence type="ECO:0000313" key="2">
    <source>
        <dbReference type="Proteomes" id="UP000221734"/>
    </source>
</evidence>
<dbReference type="EMBL" id="LT934425">
    <property type="protein sequence ID" value="SOH05169.1"/>
    <property type="molecule type" value="Genomic_DNA"/>
</dbReference>